<dbReference type="InterPro" id="IPR027417">
    <property type="entry name" value="P-loop_NTPase"/>
</dbReference>
<dbReference type="Gene3D" id="3.40.50.300">
    <property type="entry name" value="P-loop containing nucleotide triphosphate hydrolases"/>
    <property type="match status" value="1"/>
</dbReference>
<dbReference type="RefSeq" id="WP_093100997.1">
    <property type="nucleotide sequence ID" value="NZ_FNGK01000009.1"/>
</dbReference>
<dbReference type="AlphaFoldDB" id="A0AAJ4X861"/>
<gene>
    <name evidence="1" type="ORF">SAMEA4412673_00224</name>
</gene>
<reference evidence="1 2" key="1">
    <citation type="submission" date="2017-06" db="EMBL/GenBank/DDBJ databases">
        <authorList>
            <consortium name="Pathogen Informatics"/>
        </authorList>
    </citation>
    <scope>NUCLEOTIDE SEQUENCE [LARGE SCALE GENOMIC DNA]</scope>
    <source>
        <strain evidence="1 2">NCTC12149</strain>
    </source>
</reference>
<protein>
    <recommendedName>
        <fullName evidence="3">AAA domain (Dynein-related subfamily)</fullName>
    </recommendedName>
</protein>
<sequence length="533" mass="61128">MSVDQYFNHYKNQGFHFSNKVLTKYCLSLYTKPFLILSGISGTGKTKIAQLFEVFVDDAVKSEASEIPLKDDDYLILKITNRILAGDRANFKFNDLPSLFETDEIPGIQAKIDTLAARQNNGNITEPETFTVRDPNGTYKIGVYLQRATNPLVRIRFVSKRNEAEQYNSSDFLKQHYNDGDVLNFRKIGMRELELVSVNDEAVKGVELALDRKETSLVDNKLFVSVKSNWTDNTELFGYYNVLEEKYSLTPLLKFILTAQEHPSKPFFLILDEMNLSKVEHYFSDFLSCLESRIKVGDTIKQENIWLHNHPYQADSNDDYFDIIPNSIGIPMNLYVTGTVNIDETTYSFSPKVLDRANVIEFNDVSLSVYNQEQGEDRFTLKTFPKFESAILSTSGHYSNSPEHFKQTVEQLLSILHPYNLHFGYRVINEMAQFVNNAVEYIGNDNEIIYDAIDVQICQKILPKINGSFGKLDEPLRKLIAFVQYNDPSQYEIINVESISSIEPSKTMYPESISKLCRLYNNLVNNGFASFLE</sequence>
<evidence type="ECO:0000313" key="2">
    <source>
        <dbReference type="Proteomes" id="UP000215355"/>
    </source>
</evidence>
<proteinExistence type="predicted"/>
<dbReference type="Proteomes" id="UP000215355">
    <property type="component" value="Chromosome 1"/>
</dbReference>
<accession>A0AAJ4X861</accession>
<evidence type="ECO:0000313" key="1">
    <source>
        <dbReference type="EMBL" id="SNV37570.1"/>
    </source>
</evidence>
<organism evidence="1 2">
    <name type="scientific">Sphingobacterium mizutaii</name>
    <dbReference type="NCBI Taxonomy" id="1010"/>
    <lineage>
        <taxon>Bacteria</taxon>
        <taxon>Pseudomonadati</taxon>
        <taxon>Bacteroidota</taxon>
        <taxon>Sphingobacteriia</taxon>
        <taxon>Sphingobacteriales</taxon>
        <taxon>Sphingobacteriaceae</taxon>
        <taxon>Sphingobacterium</taxon>
    </lineage>
</organism>
<evidence type="ECO:0008006" key="3">
    <source>
        <dbReference type="Google" id="ProtNLM"/>
    </source>
</evidence>
<dbReference type="KEGG" id="smiz:4412673_00224"/>
<name>A0AAJ4X861_9SPHI</name>
<dbReference type="EMBL" id="LT906468">
    <property type="protein sequence ID" value="SNV37570.1"/>
    <property type="molecule type" value="Genomic_DNA"/>
</dbReference>